<keyword evidence="1" id="KW-1133">Transmembrane helix</keyword>
<sequence length="167" mass="19402">MNNRNSFLTFVTACIPGVGYMYHGLIKKGVQVLFLYMLIGPILSFIGLGFLSHLIKICIWFYTFFDTFAVSNKIKRGEYVPDSEFIFKNYVNTENSYSVTPTWNERINRQGWVILGSFLIILGILSILNQVFIDSDIYKYIRSYASQYFIPIIFIVIGVLILFKKRD</sequence>
<organism evidence="2 4">
    <name type="scientific">Clostridium beijerinckii</name>
    <name type="common">Clostridium MP</name>
    <dbReference type="NCBI Taxonomy" id="1520"/>
    <lineage>
        <taxon>Bacteria</taxon>
        <taxon>Bacillati</taxon>
        <taxon>Bacillota</taxon>
        <taxon>Clostridia</taxon>
        <taxon>Eubacteriales</taxon>
        <taxon>Clostridiaceae</taxon>
        <taxon>Clostridium</taxon>
    </lineage>
</organism>
<dbReference type="RefSeq" id="WP_041898768.1">
    <property type="nucleotide sequence ID" value="NZ_CP010086.2"/>
</dbReference>
<keyword evidence="1" id="KW-0812">Transmembrane</keyword>
<dbReference type="Proteomes" id="UP000190959">
    <property type="component" value="Unassembled WGS sequence"/>
</dbReference>
<evidence type="ECO:0000313" key="5">
    <source>
        <dbReference type="Proteomes" id="UP000190959"/>
    </source>
</evidence>
<name>A0A0B5QV51_CLOBE</name>
<protein>
    <recommendedName>
        <fullName evidence="6">TM2 domain-containing protein</fullName>
    </recommendedName>
</protein>
<gene>
    <name evidence="3" type="ORF">CBEIBR21_23205</name>
    <name evidence="2" type="ORF">LF65_04274</name>
</gene>
<evidence type="ECO:0000313" key="3">
    <source>
        <dbReference type="EMBL" id="OOP71176.1"/>
    </source>
</evidence>
<evidence type="ECO:0000313" key="4">
    <source>
        <dbReference type="Proteomes" id="UP000031866"/>
    </source>
</evidence>
<reference evidence="2" key="2">
    <citation type="submission" date="2016-02" db="EMBL/GenBank/DDBJ databases">
        <title>Genome sequence of Clostridium beijerinckii strain 59B.</title>
        <authorList>
            <person name="Little G.T."/>
            <person name="Minton N.P."/>
        </authorList>
    </citation>
    <scope>NUCLEOTIDE SEQUENCE</scope>
    <source>
        <strain evidence="2">NCIMB 14988</strain>
    </source>
</reference>
<reference evidence="4" key="1">
    <citation type="submission" date="2014-12" db="EMBL/GenBank/DDBJ databases">
        <title>Genome sequence of Clostridium beijerinckii strain 59B.</title>
        <authorList>
            <person name="Little G.T."/>
            <person name="Minton N.P."/>
        </authorList>
    </citation>
    <scope>NUCLEOTIDE SEQUENCE [LARGE SCALE GENOMIC DNA]</scope>
    <source>
        <strain evidence="4">59B</strain>
    </source>
</reference>
<accession>A0A0B5QV51</accession>
<feature type="transmembrane region" description="Helical" evidence="1">
    <location>
        <begin position="32"/>
        <end position="65"/>
    </location>
</feature>
<dbReference type="EMBL" id="MWMH01000010">
    <property type="protein sequence ID" value="OOP71176.1"/>
    <property type="molecule type" value="Genomic_DNA"/>
</dbReference>
<feature type="transmembrane region" description="Helical" evidence="1">
    <location>
        <begin position="145"/>
        <end position="163"/>
    </location>
</feature>
<dbReference type="EMBL" id="CP010086">
    <property type="protein sequence ID" value="AJH00814.1"/>
    <property type="molecule type" value="Genomic_DNA"/>
</dbReference>
<dbReference type="AlphaFoldDB" id="A0A0B5QV51"/>
<dbReference type="Proteomes" id="UP000031866">
    <property type="component" value="Chromosome"/>
</dbReference>
<dbReference type="KEGG" id="cbei:LF65_04274"/>
<dbReference type="OrthoDB" id="82335at2"/>
<proteinExistence type="predicted"/>
<keyword evidence="1" id="KW-0472">Membrane</keyword>
<feature type="transmembrane region" description="Helical" evidence="1">
    <location>
        <begin position="112"/>
        <end position="133"/>
    </location>
</feature>
<evidence type="ECO:0000313" key="2">
    <source>
        <dbReference type="EMBL" id="AJH00814.1"/>
    </source>
</evidence>
<reference evidence="3 5" key="3">
    <citation type="submission" date="2017-02" db="EMBL/GenBank/DDBJ databases">
        <title>Genome sequence of Clostridium beijerinckii Br21.</title>
        <authorList>
            <person name="Fonseca B.C."/>
            <person name="Guazzaroni M.E."/>
            <person name="Riano-Pachon D.M."/>
            <person name="Reginatto V."/>
        </authorList>
    </citation>
    <scope>NUCLEOTIDE SEQUENCE [LARGE SCALE GENOMIC DNA]</scope>
    <source>
        <strain evidence="3 5">Br21</strain>
    </source>
</reference>
<feature type="transmembrane region" description="Helical" evidence="1">
    <location>
        <begin position="7"/>
        <end position="26"/>
    </location>
</feature>
<dbReference type="STRING" id="1520.LF65_04274"/>
<evidence type="ECO:0000256" key="1">
    <source>
        <dbReference type="SAM" id="Phobius"/>
    </source>
</evidence>
<evidence type="ECO:0008006" key="6">
    <source>
        <dbReference type="Google" id="ProtNLM"/>
    </source>
</evidence>